<proteinExistence type="predicted"/>
<dbReference type="EMBL" id="AEYP01035155">
    <property type="status" value="NOT_ANNOTATED_CDS"/>
    <property type="molecule type" value="Genomic_DNA"/>
</dbReference>
<dbReference type="InParanoid" id="M3YA15"/>
<dbReference type="EMBL" id="AEYP01035154">
    <property type="status" value="NOT_ANNOTATED_CDS"/>
    <property type="molecule type" value="Genomic_DNA"/>
</dbReference>
<organism evidence="2">
    <name type="scientific">Mustela putorius furo</name>
    <name type="common">European domestic ferret</name>
    <name type="synonym">Mustela furo</name>
    <dbReference type="NCBI Taxonomy" id="9669"/>
    <lineage>
        <taxon>Eukaryota</taxon>
        <taxon>Metazoa</taxon>
        <taxon>Chordata</taxon>
        <taxon>Craniata</taxon>
        <taxon>Vertebrata</taxon>
        <taxon>Euteleostomi</taxon>
        <taxon>Mammalia</taxon>
        <taxon>Eutheria</taxon>
        <taxon>Laurasiatheria</taxon>
        <taxon>Carnivora</taxon>
        <taxon>Caniformia</taxon>
        <taxon>Musteloidea</taxon>
        <taxon>Mustelidae</taxon>
        <taxon>Mustelinae</taxon>
        <taxon>Mustela</taxon>
    </lineage>
</organism>
<accession>M3YA15</accession>
<evidence type="ECO:0000313" key="2">
    <source>
        <dbReference type="Ensembl" id="ENSMPUP00000008172.1"/>
    </source>
</evidence>
<feature type="compositionally biased region" description="Basic and acidic residues" evidence="1">
    <location>
        <begin position="182"/>
        <end position="191"/>
    </location>
</feature>
<feature type="region of interest" description="Disordered" evidence="1">
    <location>
        <begin position="34"/>
        <end position="54"/>
    </location>
</feature>
<dbReference type="HOGENOM" id="CLU_1019269_0_0_1"/>
<dbReference type="AlphaFoldDB" id="M3YA15"/>
<feature type="region of interest" description="Disordered" evidence="1">
    <location>
        <begin position="169"/>
        <end position="218"/>
    </location>
</feature>
<dbReference type="EMBL" id="AEYP01035153">
    <property type="status" value="NOT_ANNOTATED_CDS"/>
    <property type="molecule type" value="Genomic_DNA"/>
</dbReference>
<protein>
    <submittedName>
        <fullName evidence="2">Uncharacterized protein</fullName>
    </submittedName>
</protein>
<feature type="region of interest" description="Disordered" evidence="1">
    <location>
        <begin position="232"/>
        <end position="273"/>
    </location>
</feature>
<sequence length="273" mass="29322">MFGVLGRSRSLDSNVRLTGLPDVKVRVGLVASGAGGWGGPRPPRRTTETHPTCSVGEAAPTKHTVTHTELLSEDLGHTGGLRVGCCLPEVMTPALTARPQPDRRIRESPWGLHVLPESRSRRLQTHTQALSRALCPALERPGAPQPRSLHACHACGQSPSLGTAWALPCRSSQPSHAGSKVEAARPRDPPCRHPRPHPSQRPPGRDSRVTTRLGRPTASVLKRWLRPLLEASHSAGRPRATRGVCTGEDRRASEPRATGQPSYGLTAACSDPR</sequence>
<dbReference type="EMBL" id="AEYP01035156">
    <property type="status" value="NOT_ANNOTATED_CDS"/>
    <property type="molecule type" value="Genomic_DNA"/>
</dbReference>
<dbReference type="EMBL" id="AEYP01035157">
    <property type="status" value="NOT_ANNOTATED_CDS"/>
    <property type="molecule type" value="Genomic_DNA"/>
</dbReference>
<evidence type="ECO:0000256" key="1">
    <source>
        <dbReference type="SAM" id="MobiDB-lite"/>
    </source>
</evidence>
<dbReference type="Ensembl" id="ENSMPUT00000008301.1">
    <property type="protein sequence ID" value="ENSMPUP00000008172.1"/>
    <property type="gene ID" value="ENSMPUG00000008232.1"/>
</dbReference>
<name>M3YA15_MUSPF</name>
<dbReference type="EMBL" id="AEYP01035158">
    <property type="status" value="NOT_ANNOTATED_CDS"/>
    <property type="molecule type" value="Genomic_DNA"/>
</dbReference>
<dbReference type="EMBL" id="AEYP01035152">
    <property type="status" value="NOT_ANNOTATED_CDS"/>
    <property type="molecule type" value="Genomic_DNA"/>
</dbReference>
<reference evidence="2" key="1">
    <citation type="submission" date="2024-06" db="UniProtKB">
        <authorList>
            <consortium name="Ensembl"/>
        </authorList>
    </citation>
    <scope>IDENTIFICATION</scope>
</reference>